<gene>
    <name evidence="1" type="ORF">G3N55_00320</name>
</gene>
<organism evidence="1 2">
    <name type="scientific">Dissulfurirhabdus thermomarina</name>
    <dbReference type="NCBI Taxonomy" id="1765737"/>
    <lineage>
        <taxon>Bacteria</taxon>
        <taxon>Deltaproteobacteria</taxon>
        <taxon>Dissulfurirhabdaceae</taxon>
        <taxon>Dissulfurirhabdus</taxon>
    </lineage>
</organism>
<dbReference type="Proteomes" id="UP000469346">
    <property type="component" value="Unassembled WGS sequence"/>
</dbReference>
<proteinExistence type="predicted"/>
<protein>
    <submittedName>
        <fullName evidence="1">DUF3391 domain-containing protein</fullName>
    </submittedName>
</protein>
<evidence type="ECO:0000313" key="2">
    <source>
        <dbReference type="Proteomes" id="UP000469346"/>
    </source>
</evidence>
<dbReference type="AlphaFoldDB" id="A0A6N9TNE2"/>
<accession>A0A6N9TNE2</accession>
<dbReference type="EMBL" id="JAAGRR010000001">
    <property type="protein sequence ID" value="NDY41294.1"/>
    <property type="molecule type" value="Genomic_DNA"/>
</dbReference>
<keyword evidence="2" id="KW-1185">Reference proteome</keyword>
<dbReference type="RefSeq" id="WP_163297430.1">
    <property type="nucleotide sequence ID" value="NZ_JAAGRR010000001.1"/>
</dbReference>
<sequence length="120" mass="13439">MACISVDELKPGMVLARSAVDRNNRVLLAAGTTLTEDHIKIFRAWGVTEVSVEGRVPGPPETEAAAAADPERIREVRERLEERFRHVDLEDPVAREVFRLLAVRELGREGREEREDGPPS</sequence>
<name>A0A6N9TNE2_DISTH</name>
<comment type="caution">
    <text evidence="1">The sequence shown here is derived from an EMBL/GenBank/DDBJ whole genome shotgun (WGS) entry which is preliminary data.</text>
</comment>
<evidence type="ECO:0000313" key="1">
    <source>
        <dbReference type="EMBL" id="NDY41294.1"/>
    </source>
</evidence>
<reference evidence="1 2" key="1">
    <citation type="submission" date="2020-02" db="EMBL/GenBank/DDBJ databases">
        <title>Comparative genomics of sulfur disproportionating microorganisms.</title>
        <authorList>
            <person name="Ward L.M."/>
            <person name="Bertran E."/>
            <person name="Johnston D.T."/>
        </authorList>
    </citation>
    <scope>NUCLEOTIDE SEQUENCE [LARGE SCALE GENOMIC DNA]</scope>
    <source>
        <strain evidence="1 2">DSM 100025</strain>
    </source>
</reference>